<organism evidence="2 3">
    <name type="scientific">Mucilaginibacter polytrichastri</name>
    <dbReference type="NCBI Taxonomy" id="1302689"/>
    <lineage>
        <taxon>Bacteria</taxon>
        <taxon>Pseudomonadati</taxon>
        <taxon>Bacteroidota</taxon>
        <taxon>Sphingobacteriia</taxon>
        <taxon>Sphingobacteriales</taxon>
        <taxon>Sphingobacteriaceae</taxon>
        <taxon>Mucilaginibacter</taxon>
    </lineage>
</organism>
<dbReference type="OrthoDB" id="761145at2"/>
<dbReference type="EMBL" id="MPPL01000001">
    <property type="protein sequence ID" value="OKS88638.1"/>
    <property type="molecule type" value="Genomic_DNA"/>
</dbReference>
<dbReference type="STRING" id="1302689.RG47T_4110"/>
<reference evidence="2 3" key="1">
    <citation type="submission" date="2016-11" db="EMBL/GenBank/DDBJ databases">
        <title>Whole Genome Sequencing of Mucilaginibacter polytrichastri RG4-7(T) isolated from the moss sample.</title>
        <authorList>
            <person name="Li Y."/>
        </authorList>
    </citation>
    <scope>NUCLEOTIDE SEQUENCE [LARGE SCALE GENOMIC DNA]</scope>
    <source>
        <strain evidence="2 3">RG4-7</strain>
    </source>
</reference>
<dbReference type="InterPro" id="IPR058501">
    <property type="entry name" value="DUF8188"/>
</dbReference>
<comment type="caution">
    <text evidence="2">The sequence shown here is derived from an EMBL/GenBank/DDBJ whole genome shotgun (WGS) entry which is preliminary data.</text>
</comment>
<name>A0A1Q6A3Q8_9SPHI</name>
<evidence type="ECO:0000259" key="1">
    <source>
        <dbReference type="Pfam" id="PF26603"/>
    </source>
</evidence>
<accession>A0A1Q6A3Q8</accession>
<dbReference type="RefSeq" id="WP_074491192.1">
    <property type="nucleotide sequence ID" value="NZ_FPAM01000025.1"/>
</dbReference>
<sequence>MKNLIVGIAVAVGMCIGVPVYLFVVNNLFHKGNNVKNIVPVYIHNSQQFKVLVPDRDPRDPNSLLTYKDTSYFSKLQKNGRGDLFKIKIFSSEYKKYFEIRMFDSSPTIFLPDILSKKYVILTVNKGEWSNPLLGTRENPVPVFKYEGTPPITYGGGTYEVSGEAYKHNVTQYLSFMLTKDEFEKRFGKQDK</sequence>
<gene>
    <name evidence="2" type="ORF">RG47T_4110</name>
</gene>
<evidence type="ECO:0000313" key="2">
    <source>
        <dbReference type="EMBL" id="OKS88638.1"/>
    </source>
</evidence>
<dbReference type="AlphaFoldDB" id="A0A1Q6A3Q8"/>
<protein>
    <recommendedName>
        <fullName evidence="1">DUF8188 domain-containing protein</fullName>
    </recommendedName>
</protein>
<evidence type="ECO:0000313" key="3">
    <source>
        <dbReference type="Proteomes" id="UP000186720"/>
    </source>
</evidence>
<feature type="domain" description="DUF8188" evidence="1">
    <location>
        <begin position="35"/>
        <end position="187"/>
    </location>
</feature>
<keyword evidence="3" id="KW-1185">Reference proteome</keyword>
<dbReference type="Pfam" id="PF26603">
    <property type="entry name" value="DUF8188"/>
    <property type="match status" value="1"/>
</dbReference>
<proteinExistence type="predicted"/>
<dbReference type="Proteomes" id="UP000186720">
    <property type="component" value="Unassembled WGS sequence"/>
</dbReference>